<dbReference type="CDD" id="cd00130">
    <property type="entry name" value="PAS"/>
    <property type="match status" value="2"/>
</dbReference>
<sequence length="505" mass="55007">MTTTFFEKALSRAERTDLMRAAGAADAVLIVSTGDEVRHANEQFLKIVGFSAGDIVGKSASRLIQHGPGESSRMVDETITRALKAGKPYHAVRRLRSKDGGERFVDARFYLVGSSDRSRNTVIISCIDVTDSFQQSDNRRIQLDTVDKLYAIIEFDFDSKILSVNDNFCQTMRYRRDELIGRSHRIFLDQTIMTDDEYRQFWKELKEGRAHTDEFKRLRKDGTPVYLQATYSRVLDAGGRPCKVIKIAVDITERVLARKKAEEVAGLIDDKLQKIAGAVANANERSTTASSAASQTTATVEHATSAVQEFEVAAQRIADTMVQSRQAVGNVLRETETADKHISQLSDAASSMTSIVEIIQKVAGQINLLALNATIEAARAGESGKGFAVVAAEVKSLADQVEKSTNQISADIERVQSVSGDVVNALRHIVDSLTSVQESVNVAADAVESQTTTARDIASGMRQAAASVREIDQNLGQISLAIADADGSAREGSSMYRSLQAAALH</sequence>
<dbReference type="InterPro" id="IPR001610">
    <property type="entry name" value="PAC"/>
</dbReference>
<dbReference type="AlphaFoldDB" id="A0A934IRD0"/>
<evidence type="ECO:0000313" key="7">
    <source>
        <dbReference type="EMBL" id="MBJ3778697.1"/>
    </source>
</evidence>
<dbReference type="InterPro" id="IPR000014">
    <property type="entry name" value="PAS"/>
</dbReference>
<dbReference type="InterPro" id="IPR004089">
    <property type="entry name" value="MCPsignal_dom"/>
</dbReference>
<dbReference type="SMART" id="SM00091">
    <property type="entry name" value="PAS"/>
    <property type="match status" value="2"/>
</dbReference>
<dbReference type="InterPro" id="IPR004090">
    <property type="entry name" value="Chemotax_Me-accpt_rcpt"/>
</dbReference>
<keyword evidence="8" id="KW-1185">Reference proteome</keyword>
<evidence type="ECO:0000259" key="5">
    <source>
        <dbReference type="PROSITE" id="PS50112"/>
    </source>
</evidence>
<comment type="similarity">
    <text evidence="2">Belongs to the methyl-accepting chemotaxis (MCP) protein family.</text>
</comment>
<dbReference type="PROSITE" id="PS50113">
    <property type="entry name" value="PAC"/>
    <property type="match status" value="1"/>
</dbReference>
<dbReference type="SUPFAM" id="SSF58104">
    <property type="entry name" value="Methyl-accepting chemotaxis protein (MCP) signaling domain"/>
    <property type="match status" value="1"/>
</dbReference>
<comment type="caution">
    <text evidence="7">The sequence shown here is derived from an EMBL/GenBank/DDBJ whole genome shotgun (WGS) entry which is preliminary data.</text>
</comment>
<dbReference type="GO" id="GO:0016020">
    <property type="term" value="C:membrane"/>
    <property type="evidence" value="ECO:0007669"/>
    <property type="project" value="InterPro"/>
</dbReference>
<dbReference type="Proteomes" id="UP000609531">
    <property type="component" value="Unassembled WGS sequence"/>
</dbReference>
<evidence type="ECO:0000313" key="8">
    <source>
        <dbReference type="Proteomes" id="UP000609531"/>
    </source>
</evidence>
<reference evidence="7" key="1">
    <citation type="submission" date="2020-12" db="EMBL/GenBank/DDBJ databases">
        <title>Bacterial taxonomy.</title>
        <authorList>
            <person name="Pan X."/>
        </authorList>
    </citation>
    <scope>NUCLEOTIDE SEQUENCE</scope>
    <source>
        <strain evidence="7">B2012</strain>
    </source>
</reference>
<feature type="domain" description="PAC" evidence="6">
    <location>
        <begin position="211"/>
        <end position="263"/>
    </location>
</feature>
<dbReference type="NCBIfam" id="TIGR00229">
    <property type="entry name" value="sensory_box"/>
    <property type="match status" value="2"/>
</dbReference>
<dbReference type="PRINTS" id="PR00260">
    <property type="entry name" value="CHEMTRNSDUCR"/>
</dbReference>
<dbReference type="SUPFAM" id="SSF55785">
    <property type="entry name" value="PYP-like sensor domain (PAS domain)"/>
    <property type="match status" value="2"/>
</dbReference>
<dbReference type="PANTHER" id="PTHR32089">
    <property type="entry name" value="METHYL-ACCEPTING CHEMOTAXIS PROTEIN MCPB"/>
    <property type="match status" value="1"/>
</dbReference>
<dbReference type="InterPro" id="IPR035965">
    <property type="entry name" value="PAS-like_dom_sf"/>
</dbReference>
<evidence type="ECO:0000259" key="4">
    <source>
        <dbReference type="PROSITE" id="PS50111"/>
    </source>
</evidence>
<dbReference type="Pfam" id="PF00015">
    <property type="entry name" value="MCPsignal"/>
    <property type="match status" value="1"/>
</dbReference>
<gene>
    <name evidence="7" type="ORF">JCR33_23555</name>
</gene>
<dbReference type="PROSITE" id="PS50111">
    <property type="entry name" value="CHEMOTAXIS_TRANSDUC_2"/>
    <property type="match status" value="1"/>
</dbReference>
<protein>
    <submittedName>
        <fullName evidence="7">PAS domain-containing methyl-accepting chemotaxis protein</fullName>
    </submittedName>
</protein>
<dbReference type="Gene3D" id="1.10.287.950">
    <property type="entry name" value="Methyl-accepting chemotaxis protein"/>
    <property type="match status" value="1"/>
</dbReference>
<dbReference type="Pfam" id="PF13426">
    <property type="entry name" value="PAS_9"/>
    <property type="match status" value="2"/>
</dbReference>
<dbReference type="GO" id="GO:0006935">
    <property type="term" value="P:chemotaxis"/>
    <property type="evidence" value="ECO:0007669"/>
    <property type="project" value="InterPro"/>
</dbReference>
<evidence type="ECO:0000259" key="6">
    <source>
        <dbReference type="PROSITE" id="PS50113"/>
    </source>
</evidence>
<proteinExistence type="inferred from homology"/>
<dbReference type="RefSeq" id="WP_198884600.1">
    <property type="nucleotide sequence ID" value="NZ_JAEKJA010000035.1"/>
</dbReference>
<name>A0A934IRD0_9HYPH</name>
<dbReference type="PANTHER" id="PTHR32089:SF112">
    <property type="entry name" value="LYSOZYME-LIKE PROTEIN-RELATED"/>
    <property type="match status" value="1"/>
</dbReference>
<evidence type="ECO:0000256" key="2">
    <source>
        <dbReference type="ARBA" id="ARBA00029447"/>
    </source>
</evidence>
<keyword evidence="1 3" id="KW-0807">Transducer</keyword>
<feature type="domain" description="Methyl-accepting transducer" evidence="4">
    <location>
        <begin position="264"/>
        <end position="486"/>
    </location>
</feature>
<dbReference type="SMART" id="SM00283">
    <property type="entry name" value="MA"/>
    <property type="match status" value="1"/>
</dbReference>
<feature type="domain" description="PAS" evidence="5">
    <location>
        <begin position="11"/>
        <end position="86"/>
    </location>
</feature>
<evidence type="ECO:0000256" key="1">
    <source>
        <dbReference type="ARBA" id="ARBA00023224"/>
    </source>
</evidence>
<dbReference type="GO" id="GO:0007165">
    <property type="term" value="P:signal transduction"/>
    <property type="evidence" value="ECO:0007669"/>
    <property type="project" value="UniProtKB-KW"/>
</dbReference>
<organism evidence="7 8">
    <name type="scientific">Acuticoccus mangrovi</name>
    <dbReference type="NCBI Taxonomy" id="2796142"/>
    <lineage>
        <taxon>Bacteria</taxon>
        <taxon>Pseudomonadati</taxon>
        <taxon>Pseudomonadota</taxon>
        <taxon>Alphaproteobacteria</taxon>
        <taxon>Hyphomicrobiales</taxon>
        <taxon>Amorphaceae</taxon>
        <taxon>Acuticoccus</taxon>
    </lineage>
</organism>
<dbReference type="EMBL" id="JAEKJA010000035">
    <property type="protein sequence ID" value="MBJ3778697.1"/>
    <property type="molecule type" value="Genomic_DNA"/>
</dbReference>
<dbReference type="PROSITE" id="PS50112">
    <property type="entry name" value="PAS"/>
    <property type="match status" value="1"/>
</dbReference>
<dbReference type="Gene3D" id="3.30.450.20">
    <property type="entry name" value="PAS domain"/>
    <property type="match status" value="2"/>
</dbReference>
<dbReference type="GO" id="GO:0004888">
    <property type="term" value="F:transmembrane signaling receptor activity"/>
    <property type="evidence" value="ECO:0007669"/>
    <property type="project" value="InterPro"/>
</dbReference>
<accession>A0A934IRD0</accession>
<evidence type="ECO:0000256" key="3">
    <source>
        <dbReference type="PROSITE-ProRule" id="PRU00284"/>
    </source>
</evidence>
<dbReference type="InterPro" id="IPR000700">
    <property type="entry name" value="PAS-assoc_C"/>
</dbReference>
<dbReference type="SMART" id="SM00086">
    <property type="entry name" value="PAC"/>
    <property type="match status" value="2"/>
</dbReference>